<proteinExistence type="predicted"/>
<dbReference type="eggNOG" id="ENOG502SWDM">
    <property type="taxonomic scope" value="Eukaryota"/>
</dbReference>
<dbReference type="STRING" id="1126212.K2R7A1"/>
<dbReference type="PANTHER" id="PTHR38046:SF1">
    <property type="entry name" value="CRYPTIC LOCI REGULATOR 2"/>
    <property type="match status" value="1"/>
</dbReference>
<reference evidence="4 5" key="1">
    <citation type="journal article" date="2012" name="BMC Genomics">
        <title>Tools to kill: Genome of one of the most destructive plant pathogenic fungi Macrophomina phaseolina.</title>
        <authorList>
            <person name="Islam M.S."/>
            <person name="Haque M.S."/>
            <person name="Islam M.M."/>
            <person name="Emdad E.M."/>
            <person name="Halim A."/>
            <person name="Hossen Q.M.M."/>
            <person name="Hossain M.Z."/>
            <person name="Ahmed B."/>
            <person name="Rahim S."/>
            <person name="Rahman M.S."/>
            <person name="Alam M.M."/>
            <person name="Hou S."/>
            <person name="Wan X."/>
            <person name="Saito J.A."/>
            <person name="Alam M."/>
        </authorList>
    </citation>
    <scope>NUCLEOTIDE SEQUENCE [LARGE SCALE GENOMIC DNA]</scope>
    <source>
        <strain evidence="4 5">MS6</strain>
    </source>
</reference>
<dbReference type="GO" id="GO:0070824">
    <property type="term" value="C:SHREC complex"/>
    <property type="evidence" value="ECO:0007669"/>
    <property type="project" value="InterPro"/>
</dbReference>
<feature type="region of interest" description="Disordered" evidence="1">
    <location>
        <begin position="129"/>
        <end position="171"/>
    </location>
</feature>
<dbReference type="AlphaFoldDB" id="K2R7A1"/>
<dbReference type="InParanoid" id="K2R7A1"/>
<dbReference type="HOGENOM" id="CLU_012433_1_0_1"/>
<dbReference type="OrthoDB" id="438224at2759"/>
<evidence type="ECO:0000259" key="2">
    <source>
        <dbReference type="Pfam" id="PF10383"/>
    </source>
</evidence>
<dbReference type="Proteomes" id="UP000007129">
    <property type="component" value="Unassembled WGS sequence"/>
</dbReference>
<dbReference type="GO" id="GO:0030466">
    <property type="term" value="P:silent mating-type cassette heterochromatin formation"/>
    <property type="evidence" value="ECO:0007669"/>
    <property type="project" value="TreeGrafter"/>
</dbReference>
<dbReference type="Pfam" id="PF16761">
    <property type="entry name" value="Clr2_transil"/>
    <property type="match status" value="1"/>
</dbReference>
<dbReference type="Pfam" id="PF10383">
    <property type="entry name" value="Clr2"/>
    <property type="match status" value="1"/>
</dbReference>
<evidence type="ECO:0000256" key="1">
    <source>
        <dbReference type="SAM" id="MobiDB-lite"/>
    </source>
</evidence>
<dbReference type="GO" id="GO:0031934">
    <property type="term" value="C:mating-type region heterochromatin"/>
    <property type="evidence" value="ECO:0007669"/>
    <property type="project" value="TreeGrafter"/>
</dbReference>
<accession>K2R7A1</accession>
<organism evidence="4 5">
    <name type="scientific">Macrophomina phaseolina (strain MS6)</name>
    <name type="common">Charcoal rot fungus</name>
    <dbReference type="NCBI Taxonomy" id="1126212"/>
    <lineage>
        <taxon>Eukaryota</taxon>
        <taxon>Fungi</taxon>
        <taxon>Dikarya</taxon>
        <taxon>Ascomycota</taxon>
        <taxon>Pezizomycotina</taxon>
        <taxon>Dothideomycetes</taxon>
        <taxon>Dothideomycetes incertae sedis</taxon>
        <taxon>Botryosphaeriales</taxon>
        <taxon>Botryosphaeriaceae</taxon>
        <taxon>Macrophomina</taxon>
    </lineage>
</organism>
<feature type="region of interest" description="Disordered" evidence="1">
    <location>
        <begin position="631"/>
        <end position="719"/>
    </location>
</feature>
<dbReference type="InterPro" id="IPR038986">
    <property type="entry name" value="Clr2"/>
</dbReference>
<dbReference type="InterPro" id="IPR018839">
    <property type="entry name" value="Tscrpt-silencing_Clr2_C"/>
</dbReference>
<feature type="compositionally biased region" description="Basic residues" evidence="1">
    <location>
        <begin position="710"/>
        <end position="719"/>
    </location>
</feature>
<name>K2R7A1_MACPH</name>
<feature type="compositionally biased region" description="Acidic residues" evidence="1">
    <location>
        <begin position="690"/>
        <end position="701"/>
    </location>
</feature>
<protein>
    <submittedName>
        <fullName evidence="4">Transcription-silencing protein Clr2</fullName>
    </submittedName>
</protein>
<evidence type="ECO:0000313" key="5">
    <source>
        <dbReference type="Proteomes" id="UP000007129"/>
    </source>
</evidence>
<dbReference type="EMBL" id="AHHD01000212">
    <property type="protein sequence ID" value="EKG18246.1"/>
    <property type="molecule type" value="Genomic_DNA"/>
</dbReference>
<dbReference type="GO" id="GO:0033553">
    <property type="term" value="C:rDNA heterochromatin"/>
    <property type="evidence" value="ECO:0007669"/>
    <property type="project" value="TreeGrafter"/>
</dbReference>
<feature type="domain" description="Cryptic loci regulator 2 N-terminal" evidence="3">
    <location>
        <begin position="59"/>
        <end position="123"/>
    </location>
</feature>
<comment type="caution">
    <text evidence="4">The sequence shown here is derived from an EMBL/GenBank/DDBJ whole genome shotgun (WGS) entry which is preliminary data.</text>
</comment>
<dbReference type="InterPro" id="IPR031915">
    <property type="entry name" value="Clr2_N"/>
</dbReference>
<sequence length="719" mass="80699">MAPYAGTVVVPIEPYSDGDPQHRPNRSDYALQDPPTIYLEKLAESWMKERGEYQKGVTYVLDKLPDGYTVWGRPRKNQPNHVDKWAFGHPTGRTFDSPNRFFPHFLHLMNHKGSSKGCLCTLCSGGSKSATPRAQAAPRPSAKQIPIQATLPKVKGKPRQVETSSLRTDDEGTPDIYRNLIDKLRRDGHVNEAIKETMSLDWRAERNSLPSLLDQLSRQSQWVPRPGEIVLFVRSLAPGSTEVRFDESTGEYKVWSIGQERFGTRPQWEAGVVTQAAAEAPVVEDLRSETDKQYQRNYSGFRVEPIPDPNSTMKHWSKQHKYLPLSAIRPFAFWSEFLRGVPDDDRHPTVQHALTAMSSVSLVEKTRFTGTWPTASITCRGVFIGSELILTGDTVRLMPRQQGAAVTDVLKITSIKLNFMNLDTASDDDYDEKHPYNLAIHVTGKAFTTDSTRAASGIPLTRAERSGLPIQSYEEEWYRMHAAEKSLRVPFNRILGRCFEAEAMAHWFPSSNSSDHSNDQGRELSRGIDGIFEARHQSSRNYLKIEQGKSWFWGDSRTEALDLATVNGQEVGKHDKSREPKRWRKLIKIMEGNAVVEDKLALKKAALADRPLRQSGSSSLAASSWKAINIPDDREEEMEDLPEVRKRPHSTMDGYAGTSGDANMEDDEAAADQFVEELAGNVGLAHSDEEPAESDDDDVIMLDDAPAQSKKQKRLGLQA</sequence>
<feature type="domain" description="Cryptic loci regulator 2 C-terminal" evidence="2">
    <location>
        <begin position="379"/>
        <end position="500"/>
    </location>
</feature>
<evidence type="ECO:0000313" key="4">
    <source>
        <dbReference type="EMBL" id="EKG18246.1"/>
    </source>
</evidence>
<dbReference type="PANTHER" id="PTHR38046">
    <property type="entry name" value="CRYPTIC LOCI REGULATOR 2"/>
    <property type="match status" value="1"/>
</dbReference>
<dbReference type="VEuPathDB" id="FungiDB:MPH_04506"/>
<gene>
    <name evidence="4" type="ORF">MPH_04506</name>
</gene>
<evidence type="ECO:0000259" key="3">
    <source>
        <dbReference type="Pfam" id="PF16761"/>
    </source>
</evidence>